<dbReference type="RefSeq" id="WP_139040745.1">
    <property type="nucleotide sequence ID" value="NZ_VDDA01000062.1"/>
</dbReference>
<accession>A0A5C4L604</accession>
<gene>
    <name evidence="4" type="ORF">FF100_35750</name>
</gene>
<dbReference type="InterPro" id="IPR010992">
    <property type="entry name" value="IHF-like_DNA-bd_dom_sf"/>
</dbReference>
<feature type="compositionally biased region" description="Polar residues" evidence="3">
    <location>
        <begin position="91"/>
        <end position="108"/>
    </location>
</feature>
<dbReference type="GO" id="GO:0003677">
    <property type="term" value="F:DNA binding"/>
    <property type="evidence" value="ECO:0007669"/>
    <property type="project" value="UniProtKB-KW"/>
</dbReference>
<evidence type="ECO:0000313" key="5">
    <source>
        <dbReference type="Proteomes" id="UP000305267"/>
    </source>
</evidence>
<sequence>MILPALITRSTGRNPDPCGRDVEALVVGVRDAVANAMARERKVALPGLSAFATRTTISRAGRDCRIGMVVIVEAKRSIVLRPSEKMRRTSSEGTFSALQTQQPSRFVH</sequence>
<organism evidence="4 5">
    <name type="scientific">Methylobacterium terricola</name>
    <dbReference type="NCBI Taxonomy" id="2583531"/>
    <lineage>
        <taxon>Bacteria</taxon>
        <taxon>Pseudomonadati</taxon>
        <taxon>Pseudomonadota</taxon>
        <taxon>Alphaproteobacteria</taxon>
        <taxon>Hyphomicrobiales</taxon>
        <taxon>Methylobacteriaceae</taxon>
        <taxon>Methylobacterium</taxon>
    </lineage>
</organism>
<dbReference type="Pfam" id="PF00216">
    <property type="entry name" value="Bac_DNA_binding"/>
    <property type="match status" value="1"/>
</dbReference>
<dbReference type="AlphaFoldDB" id="A0A5C4L604"/>
<dbReference type="InterPro" id="IPR000119">
    <property type="entry name" value="Hist_DNA-bd"/>
</dbReference>
<reference evidence="4 5" key="1">
    <citation type="submission" date="2019-06" db="EMBL/GenBank/DDBJ databases">
        <title>Genome of Methylobacterium sp. 17Sr1-39.</title>
        <authorList>
            <person name="Seo T."/>
        </authorList>
    </citation>
    <scope>NUCLEOTIDE SEQUENCE [LARGE SCALE GENOMIC DNA]</scope>
    <source>
        <strain evidence="4 5">17Sr1-39</strain>
    </source>
</reference>
<comment type="similarity">
    <text evidence="1">Belongs to the bacterial histone-like protein family.</text>
</comment>
<feature type="region of interest" description="Disordered" evidence="3">
    <location>
        <begin position="83"/>
        <end position="108"/>
    </location>
</feature>
<evidence type="ECO:0000313" key="4">
    <source>
        <dbReference type="EMBL" id="TNC05405.1"/>
    </source>
</evidence>
<evidence type="ECO:0000256" key="3">
    <source>
        <dbReference type="SAM" id="MobiDB-lite"/>
    </source>
</evidence>
<name>A0A5C4L604_9HYPH</name>
<keyword evidence="5" id="KW-1185">Reference proteome</keyword>
<dbReference type="SUPFAM" id="SSF47729">
    <property type="entry name" value="IHF-like DNA-binding proteins"/>
    <property type="match status" value="1"/>
</dbReference>
<comment type="caution">
    <text evidence="4">The sequence shown here is derived from an EMBL/GenBank/DDBJ whole genome shotgun (WGS) entry which is preliminary data.</text>
</comment>
<dbReference type="GO" id="GO:0030527">
    <property type="term" value="F:structural constituent of chromatin"/>
    <property type="evidence" value="ECO:0007669"/>
    <property type="project" value="InterPro"/>
</dbReference>
<keyword evidence="2" id="KW-0238">DNA-binding</keyword>
<protein>
    <submittedName>
        <fullName evidence="4">Uncharacterized protein</fullName>
    </submittedName>
</protein>
<evidence type="ECO:0000256" key="1">
    <source>
        <dbReference type="ARBA" id="ARBA00010529"/>
    </source>
</evidence>
<dbReference type="Gene3D" id="4.10.520.10">
    <property type="entry name" value="IHF-like DNA-binding proteins"/>
    <property type="match status" value="1"/>
</dbReference>
<dbReference type="EMBL" id="VDDA01000062">
    <property type="protein sequence ID" value="TNC05405.1"/>
    <property type="molecule type" value="Genomic_DNA"/>
</dbReference>
<proteinExistence type="inferred from homology"/>
<dbReference type="OrthoDB" id="9804203at2"/>
<dbReference type="Proteomes" id="UP000305267">
    <property type="component" value="Unassembled WGS sequence"/>
</dbReference>
<evidence type="ECO:0000256" key="2">
    <source>
        <dbReference type="ARBA" id="ARBA00023125"/>
    </source>
</evidence>